<evidence type="ECO:0000313" key="3">
    <source>
        <dbReference type="Proteomes" id="UP000237271"/>
    </source>
</evidence>
<sequence>MSAHGHTSDEEMEEDVQVHTAGDEGTAWDDDKIESTVEYDDNESPPPELLFDARLLEDIGGMHRVATSNVTNEMLRDMAKIGWDPFTKQTLYEYLVERYEPRSPNAMLEDYPRLYNGGYGPTKHALAATVSPTGAFLYFAQPTF</sequence>
<dbReference type="OrthoDB" id="129676at2759"/>
<reference evidence="2 3" key="1">
    <citation type="journal article" date="2017" name="Genome Biol. Evol.">
        <title>Phytophthora megakarya and P. palmivora, closely related causal agents of cacao black pod rot, underwent increases in genome sizes and gene numbers by different mechanisms.</title>
        <authorList>
            <person name="Ali S.S."/>
            <person name="Shao J."/>
            <person name="Lary D.J."/>
            <person name="Kronmiller B."/>
            <person name="Shen D."/>
            <person name="Strem M.D."/>
            <person name="Amoako-Attah I."/>
            <person name="Akrofi A.Y."/>
            <person name="Begoude B.A."/>
            <person name="Ten Hoopen G.M."/>
            <person name="Coulibaly K."/>
            <person name="Kebe B.I."/>
            <person name="Melnick R.L."/>
            <person name="Guiltinan M.J."/>
            <person name="Tyler B.M."/>
            <person name="Meinhardt L.W."/>
            <person name="Bailey B.A."/>
        </authorList>
    </citation>
    <scope>NUCLEOTIDE SEQUENCE [LARGE SCALE GENOMIC DNA]</scope>
    <source>
        <strain evidence="3">sbr112.9</strain>
    </source>
</reference>
<feature type="region of interest" description="Disordered" evidence="1">
    <location>
        <begin position="1"/>
        <end position="47"/>
    </location>
</feature>
<name>A0A2P4WZ23_9STRA</name>
<gene>
    <name evidence="2" type="ORF">PHPALM_36788</name>
</gene>
<comment type="caution">
    <text evidence="2">The sequence shown here is derived from an EMBL/GenBank/DDBJ whole genome shotgun (WGS) entry which is preliminary data.</text>
</comment>
<accession>A0A2P4WZ23</accession>
<protein>
    <submittedName>
        <fullName evidence="2">Uncharacterized protein</fullName>
    </submittedName>
</protein>
<evidence type="ECO:0000256" key="1">
    <source>
        <dbReference type="SAM" id="MobiDB-lite"/>
    </source>
</evidence>
<organism evidence="2 3">
    <name type="scientific">Phytophthora palmivora</name>
    <dbReference type="NCBI Taxonomy" id="4796"/>
    <lineage>
        <taxon>Eukaryota</taxon>
        <taxon>Sar</taxon>
        <taxon>Stramenopiles</taxon>
        <taxon>Oomycota</taxon>
        <taxon>Peronosporomycetes</taxon>
        <taxon>Peronosporales</taxon>
        <taxon>Peronosporaceae</taxon>
        <taxon>Phytophthora</taxon>
    </lineage>
</organism>
<dbReference type="PANTHER" id="PTHR37069:SF2">
    <property type="entry name" value="PIGGYBAC TRANSPOSABLE ELEMENT-DERIVED PROTEIN DOMAIN-CONTAINING PROTEIN"/>
    <property type="match status" value="1"/>
</dbReference>
<keyword evidence="3" id="KW-1185">Reference proteome</keyword>
<dbReference type="PANTHER" id="PTHR37069">
    <property type="entry name" value="DDE_TNP_1_7 DOMAIN-CONTAINING PROTEIN"/>
    <property type="match status" value="1"/>
</dbReference>
<proteinExistence type="predicted"/>
<dbReference type="Proteomes" id="UP000237271">
    <property type="component" value="Unassembled WGS sequence"/>
</dbReference>
<evidence type="ECO:0000313" key="2">
    <source>
        <dbReference type="EMBL" id="POM58546.1"/>
    </source>
</evidence>
<dbReference type="AlphaFoldDB" id="A0A2P4WZ23"/>
<dbReference type="EMBL" id="NCKW01020210">
    <property type="protein sequence ID" value="POM58546.1"/>
    <property type="molecule type" value="Genomic_DNA"/>
</dbReference>